<dbReference type="EMBL" id="JBHTLQ010000023">
    <property type="protein sequence ID" value="MFD1191221.1"/>
    <property type="molecule type" value="Genomic_DNA"/>
</dbReference>
<evidence type="ECO:0000313" key="2">
    <source>
        <dbReference type="Proteomes" id="UP001597216"/>
    </source>
</evidence>
<comment type="caution">
    <text evidence="1">The sequence shown here is derived from an EMBL/GenBank/DDBJ whole genome shotgun (WGS) entry which is preliminary data.</text>
</comment>
<accession>A0ABW3T4C4</accession>
<keyword evidence="2" id="KW-1185">Reference proteome</keyword>
<evidence type="ECO:0000313" key="1">
    <source>
        <dbReference type="EMBL" id="MFD1191221.1"/>
    </source>
</evidence>
<gene>
    <name evidence="1" type="ORF">ACFQ27_11575</name>
</gene>
<sequence length="91" mass="9442">MGGAELLCGLAAIAVGIADLARQEATEGQLRFSAAMALSGLVTAAVLGVADWRAIQETPLIVVAFMGIGELALTWVDLRRLQGLPPPSWLA</sequence>
<reference evidence="2" key="1">
    <citation type="journal article" date="2019" name="Int. J. Syst. Evol. Microbiol.">
        <title>The Global Catalogue of Microorganisms (GCM) 10K type strain sequencing project: providing services to taxonomists for standard genome sequencing and annotation.</title>
        <authorList>
            <consortium name="The Broad Institute Genomics Platform"/>
            <consortium name="The Broad Institute Genome Sequencing Center for Infectious Disease"/>
            <person name="Wu L."/>
            <person name="Ma J."/>
        </authorList>
    </citation>
    <scope>NUCLEOTIDE SEQUENCE [LARGE SCALE GENOMIC DNA]</scope>
    <source>
        <strain evidence="2">CCUG 55074</strain>
    </source>
</reference>
<dbReference type="RefSeq" id="WP_374343066.1">
    <property type="nucleotide sequence ID" value="NZ_JBHTLQ010000023.1"/>
</dbReference>
<organism evidence="1 2">
    <name type="scientific">Phenylobacterium conjunctum</name>
    <dbReference type="NCBI Taxonomy" id="1298959"/>
    <lineage>
        <taxon>Bacteria</taxon>
        <taxon>Pseudomonadati</taxon>
        <taxon>Pseudomonadota</taxon>
        <taxon>Alphaproteobacteria</taxon>
        <taxon>Caulobacterales</taxon>
        <taxon>Caulobacteraceae</taxon>
        <taxon>Phenylobacterium</taxon>
    </lineage>
</organism>
<proteinExistence type="predicted"/>
<name>A0ABW3T4C4_9CAUL</name>
<protein>
    <submittedName>
        <fullName evidence="1">Uncharacterized protein</fullName>
    </submittedName>
</protein>
<dbReference type="Proteomes" id="UP001597216">
    <property type="component" value="Unassembled WGS sequence"/>
</dbReference>